<dbReference type="AlphaFoldDB" id="A0AAN5BU35"/>
<protein>
    <submittedName>
        <fullName evidence="1">Unnamed protein product</fullName>
    </submittedName>
</protein>
<gene>
    <name evidence="1" type="ORF">Aory04_000841600</name>
</gene>
<accession>A0AAN5BU35</accession>
<proteinExistence type="predicted"/>
<organism evidence="1 2">
    <name type="scientific">Aspergillus oryzae</name>
    <name type="common">Yellow koji mold</name>
    <dbReference type="NCBI Taxonomy" id="5062"/>
    <lineage>
        <taxon>Eukaryota</taxon>
        <taxon>Fungi</taxon>
        <taxon>Dikarya</taxon>
        <taxon>Ascomycota</taxon>
        <taxon>Pezizomycotina</taxon>
        <taxon>Eurotiomycetes</taxon>
        <taxon>Eurotiomycetidae</taxon>
        <taxon>Eurotiales</taxon>
        <taxon>Aspergillaceae</taxon>
        <taxon>Aspergillus</taxon>
        <taxon>Aspergillus subgen. Circumdati</taxon>
    </lineage>
</organism>
<evidence type="ECO:0000313" key="1">
    <source>
        <dbReference type="EMBL" id="GMG32754.1"/>
    </source>
</evidence>
<sequence length="191" mass="21846">MANLYSDVAWDVCKLDNHRKAEIHHNGGWTDLPVLNRDFGHLLKQWPHRDARSPAWEKFPIHTVCAYSSILLSIAGSLGLKLLSCFDYIHYTSVHYSSLALFMKDQRLSRKRSRDAEIYFRAAHSICAILRVVQSTLACIASRWQHRMMFTIFIIRASPGIIEATLGIVFCFSSRYPGLDGDFSAILEWGK</sequence>
<evidence type="ECO:0000313" key="2">
    <source>
        <dbReference type="Proteomes" id="UP001165205"/>
    </source>
</evidence>
<reference evidence="1" key="1">
    <citation type="submission" date="2023-04" db="EMBL/GenBank/DDBJ databases">
        <title>Aspergillus oryzae NBRC 4228.</title>
        <authorList>
            <person name="Ichikawa N."/>
            <person name="Sato H."/>
            <person name="Tonouchi N."/>
        </authorList>
    </citation>
    <scope>NUCLEOTIDE SEQUENCE</scope>
    <source>
        <strain evidence="1">NBRC 4228</strain>
    </source>
</reference>
<dbReference type="Proteomes" id="UP001165205">
    <property type="component" value="Unassembled WGS sequence"/>
</dbReference>
<comment type="caution">
    <text evidence="1">The sequence shown here is derived from an EMBL/GenBank/DDBJ whole genome shotgun (WGS) entry which is preliminary data.</text>
</comment>
<dbReference type="EMBL" id="BSYA01000105">
    <property type="protein sequence ID" value="GMG32754.1"/>
    <property type="molecule type" value="Genomic_DNA"/>
</dbReference>
<name>A0AAN5BU35_ASPOZ</name>